<evidence type="ECO:0000313" key="2">
    <source>
        <dbReference type="Proteomes" id="UP001516400"/>
    </source>
</evidence>
<proteinExistence type="predicted"/>
<accession>A0ABD2N3Q0</accession>
<dbReference type="Proteomes" id="UP001516400">
    <property type="component" value="Unassembled WGS sequence"/>
</dbReference>
<sequence length="100" mass="11529">MEKDQILNFDSKENTITAHKFIDPQYYMDLSDTNTACMKLLDEFEREEKINDEALKYIAGYIAYKFQNKYRSLGVKCSLPIEFFSRGGLLTPSGELLEAA</sequence>
<name>A0ABD2N3Q0_9CUCU</name>
<keyword evidence="2" id="KW-1185">Reference proteome</keyword>
<evidence type="ECO:0000313" key="1">
    <source>
        <dbReference type="EMBL" id="KAL3272944.1"/>
    </source>
</evidence>
<protein>
    <recommendedName>
        <fullName evidence="3">DNA-directed DNA polymerase</fullName>
    </recommendedName>
</protein>
<evidence type="ECO:0008006" key="3">
    <source>
        <dbReference type="Google" id="ProtNLM"/>
    </source>
</evidence>
<gene>
    <name evidence="1" type="ORF">HHI36_014401</name>
</gene>
<dbReference type="AlphaFoldDB" id="A0ABD2N3Q0"/>
<organism evidence="1 2">
    <name type="scientific">Cryptolaemus montrouzieri</name>
    <dbReference type="NCBI Taxonomy" id="559131"/>
    <lineage>
        <taxon>Eukaryota</taxon>
        <taxon>Metazoa</taxon>
        <taxon>Ecdysozoa</taxon>
        <taxon>Arthropoda</taxon>
        <taxon>Hexapoda</taxon>
        <taxon>Insecta</taxon>
        <taxon>Pterygota</taxon>
        <taxon>Neoptera</taxon>
        <taxon>Endopterygota</taxon>
        <taxon>Coleoptera</taxon>
        <taxon>Polyphaga</taxon>
        <taxon>Cucujiformia</taxon>
        <taxon>Coccinelloidea</taxon>
        <taxon>Coccinellidae</taxon>
        <taxon>Scymninae</taxon>
        <taxon>Scymnini</taxon>
        <taxon>Cryptolaemus</taxon>
    </lineage>
</organism>
<reference evidence="1 2" key="1">
    <citation type="journal article" date="2021" name="BMC Biol.">
        <title>Horizontally acquired antibacterial genes associated with adaptive radiation of ladybird beetles.</title>
        <authorList>
            <person name="Li H.S."/>
            <person name="Tang X.F."/>
            <person name="Huang Y.H."/>
            <person name="Xu Z.Y."/>
            <person name="Chen M.L."/>
            <person name="Du X.Y."/>
            <person name="Qiu B.Y."/>
            <person name="Chen P.T."/>
            <person name="Zhang W."/>
            <person name="Slipinski A."/>
            <person name="Escalona H.E."/>
            <person name="Waterhouse R.M."/>
            <person name="Zwick A."/>
            <person name="Pang H."/>
        </authorList>
    </citation>
    <scope>NUCLEOTIDE SEQUENCE [LARGE SCALE GENOMIC DNA]</scope>
    <source>
        <strain evidence="1">SYSU2018</strain>
    </source>
</reference>
<comment type="caution">
    <text evidence="1">The sequence shown here is derived from an EMBL/GenBank/DDBJ whole genome shotgun (WGS) entry which is preliminary data.</text>
</comment>
<dbReference type="EMBL" id="JABFTP020000062">
    <property type="protein sequence ID" value="KAL3272944.1"/>
    <property type="molecule type" value="Genomic_DNA"/>
</dbReference>